<proteinExistence type="predicted"/>
<feature type="chain" id="PRO_5044332702" evidence="2">
    <location>
        <begin position="29"/>
        <end position="166"/>
    </location>
</feature>
<dbReference type="InterPro" id="IPR046172">
    <property type="entry name" value="DUF6174"/>
</dbReference>
<evidence type="ECO:0000256" key="1">
    <source>
        <dbReference type="SAM" id="MobiDB-lite"/>
    </source>
</evidence>
<feature type="signal peptide" evidence="2">
    <location>
        <begin position="1"/>
        <end position="28"/>
    </location>
</feature>
<evidence type="ECO:0000313" key="3">
    <source>
        <dbReference type="EMBL" id="XDQ51698.1"/>
    </source>
</evidence>
<sequence>MIAVTSSPRFVSAAALIGALMCATTACGAESSTSQGSVAGTGTKSATAQSEATWQEPPSYAYTLSSSEGERSLIGTFRVTVRDGRVADAVGLDESSRRVVKQSPGEVPTIGELLKKLDQARRDQADTAEAEYATDGYPVRISLDWEKNAIDDEALYVISAYEPAGS</sequence>
<evidence type="ECO:0000256" key="2">
    <source>
        <dbReference type="SAM" id="SignalP"/>
    </source>
</evidence>
<keyword evidence="2" id="KW-0732">Signal</keyword>
<protein>
    <submittedName>
        <fullName evidence="3">DUF6174 domain-containing protein</fullName>
    </submittedName>
</protein>
<organism evidence="3">
    <name type="scientific">Streptomyces sp. R41</name>
    <dbReference type="NCBI Taxonomy" id="3238632"/>
    <lineage>
        <taxon>Bacteria</taxon>
        <taxon>Bacillati</taxon>
        <taxon>Actinomycetota</taxon>
        <taxon>Actinomycetes</taxon>
        <taxon>Kitasatosporales</taxon>
        <taxon>Streptomycetaceae</taxon>
        <taxon>Streptomyces</taxon>
    </lineage>
</organism>
<gene>
    <name evidence="3" type="ORF">AB5J53_08580</name>
</gene>
<reference evidence="3" key="1">
    <citation type="submission" date="2024-07" db="EMBL/GenBank/DDBJ databases">
        <authorList>
            <person name="Yu S.T."/>
        </authorList>
    </citation>
    <scope>NUCLEOTIDE SEQUENCE</scope>
    <source>
        <strain evidence="3">R41</strain>
    </source>
</reference>
<dbReference type="Pfam" id="PF19671">
    <property type="entry name" value="DUF6174"/>
    <property type="match status" value="1"/>
</dbReference>
<dbReference type="AlphaFoldDB" id="A0AB39RDF5"/>
<name>A0AB39RDF5_9ACTN</name>
<dbReference type="EMBL" id="CP163443">
    <property type="protein sequence ID" value="XDQ51698.1"/>
    <property type="molecule type" value="Genomic_DNA"/>
</dbReference>
<feature type="compositionally biased region" description="Polar residues" evidence="1">
    <location>
        <begin position="30"/>
        <end position="53"/>
    </location>
</feature>
<feature type="region of interest" description="Disordered" evidence="1">
    <location>
        <begin position="30"/>
        <end position="65"/>
    </location>
</feature>
<dbReference type="RefSeq" id="WP_369245017.1">
    <property type="nucleotide sequence ID" value="NZ_CP163443.1"/>
</dbReference>
<accession>A0AB39RDF5</accession>